<sequence>MLALGDTTNNPQPVQEISEMTFCPADFSCTDTNLDDPVVISIQLGDLIVRKVLLDPGSSTDVLFFTTFEKMKLSTNILQPSVGDLVGFSGERIPVMGSVWLQTTLGEQPLSKTHDIQYLVVDYFSPYNLILGRPFLNRFTAIVSTVHLCVKFPMQDNIVATVHGNL</sequence>
<dbReference type="CDD" id="cd00303">
    <property type="entry name" value="retropepsin_like"/>
    <property type="match status" value="1"/>
</dbReference>
<dbReference type="AlphaFoldDB" id="A0A6P4DM33"/>
<dbReference type="PANTHER" id="PTHR33240:SF15">
    <property type="entry name" value="GAG-PRO-LIKE PROTEIN"/>
    <property type="match status" value="1"/>
</dbReference>
<protein>
    <submittedName>
        <fullName evidence="2">Uncharacterized protein LOC107494090</fullName>
    </submittedName>
</protein>
<name>A0A6P4DM33_ARADU</name>
<reference evidence="2" key="2">
    <citation type="submission" date="2025-08" db="UniProtKB">
        <authorList>
            <consortium name="RefSeq"/>
        </authorList>
    </citation>
    <scope>IDENTIFICATION</scope>
    <source>
        <tissue evidence="2">Whole plant</tissue>
    </source>
</reference>
<organism evidence="1 2">
    <name type="scientific">Arachis duranensis</name>
    <name type="common">Wild peanut</name>
    <dbReference type="NCBI Taxonomy" id="130453"/>
    <lineage>
        <taxon>Eukaryota</taxon>
        <taxon>Viridiplantae</taxon>
        <taxon>Streptophyta</taxon>
        <taxon>Embryophyta</taxon>
        <taxon>Tracheophyta</taxon>
        <taxon>Spermatophyta</taxon>
        <taxon>Magnoliopsida</taxon>
        <taxon>eudicotyledons</taxon>
        <taxon>Gunneridae</taxon>
        <taxon>Pentapetalae</taxon>
        <taxon>rosids</taxon>
        <taxon>fabids</taxon>
        <taxon>Fabales</taxon>
        <taxon>Fabaceae</taxon>
        <taxon>Papilionoideae</taxon>
        <taxon>50 kb inversion clade</taxon>
        <taxon>dalbergioids sensu lato</taxon>
        <taxon>Dalbergieae</taxon>
        <taxon>Pterocarpus clade</taxon>
        <taxon>Arachis</taxon>
    </lineage>
</organism>
<dbReference type="RefSeq" id="XP_015970612.1">
    <property type="nucleotide sequence ID" value="XM_016115126.1"/>
</dbReference>
<dbReference type="GeneID" id="107494090"/>
<proteinExistence type="predicted"/>
<evidence type="ECO:0000313" key="2">
    <source>
        <dbReference type="RefSeq" id="XP_015970612.1"/>
    </source>
</evidence>
<dbReference type="KEGG" id="adu:107494090"/>
<evidence type="ECO:0000313" key="1">
    <source>
        <dbReference type="Proteomes" id="UP000515211"/>
    </source>
</evidence>
<dbReference type="Proteomes" id="UP000515211">
    <property type="component" value="Chromosome 6"/>
</dbReference>
<dbReference type="Gene3D" id="2.40.70.10">
    <property type="entry name" value="Acid Proteases"/>
    <property type="match status" value="1"/>
</dbReference>
<dbReference type="PANTHER" id="PTHR33240">
    <property type="entry name" value="OS08G0508500 PROTEIN"/>
    <property type="match status" value="1"/>
</dbReference>
<dbReference type="OrthoDB" id="1400091at2759"/>
<keyword evidence="1" id="KW-1185">Reference proteome</keyword>
<accession>A0A6P4DM33</accession>
<reference evidence="1" key="1">
    <citation type="journal article" date="2016" name="Nat. Genet.">
        <title>The genome sequences of Arachis duranensis and Arachis ipaensis, the diploid ancestors of cultivated peanut.</title>
        <authorList>
            <person name="Bertioli D.J."/>
            <person name="Cannon S.B."/>
            <person name="Froenicke L."/>
            <person name="Huang G."/>
            <person name="Farmer A.D."/>
            <person name="Cannon E.K."/>
            <person name="Liu X."/>
            <person name="Gao D."/>
            <person name="Clevenger J."/>
            <person name="Dash S."/>
            <person name="Ren L."/>
            <person name="Moretzsohn M.C."/>
            <person name="Shirasawa K."/>
            <person name="Huang W."/>
            <person name="Vidigal B."/>
            <person name="Abernathy B."/>
            <person name="Chu Y."/>
            <person name="Niederhuth C.E."/>
            <person name="Umale P."/>
            <person name="Araujo A.C."/>
            <person name="Kozik A."/>
            <person name="Kim K.D."/>
            <person name="Burow M.D."/>
            <person name="Varshney R.K."/>
            <person name="Wang X."/>
            <person name="Zhang X."/>
            <person name="Barkley N."/>
            <person name="Guimaraes P.M."/>
            <person name="Isobe S."/>
            <person name="Guo B."/>
            <person name="Liao B."/>
            <person name="Stalker H.T."/>
            <person name="Schmitz R.J."/>
            <person name="Scheffler B.E."/>
            <person name="Leal-Bertioli S.C."/>
            <person name="Xun X."/>
            <person name="Jackson S.A."/>
            <person name="Michelmore R."/>
            <person name="Ozias-Akins P."/>
        </authorList>
    </citation>
    <scope>NUCLEOTIDE SEQUENCE [LARGE SCALE GENOMIC DNA]</scope>
    <source>
        <strain evidence="1">cv. V14167</strain>
    </source>
</reference>
<gene>
    <name evidence="2" type="primary">LOC107494090</name>
</gene>
<dbReference type="InterPro" id="IPR021109">
    <property type="entry name" value="Peptidase_aspartic_dom_sf"/>
</dbReference>